<dbReference type="Proteomes" id="UP001321492">
    <property type="component" value="Unassembled WGS sequence"/>
</dbReference>
<keyword evidence="4" id="KW-0472">Membrane</keyword>
<evidence type="ECO:0000259" key="5">
    <source>
        <dbReference type="PROSITE" id="PS50111"/>
    </source>
</evidence>
<comment type="similarity">
    <text evidence="2">Belongs to the methyl-accepting chemotaxis (MCP) protein family.</text>
</comment>
<dbReference type="PRINTS" id="PR00260">
    <property type="entry name" value="CHEMTRNSDUCR"/>
</dbReference>
<feature type="transmembrane region" description="Helical" evidence="4">
    <location>
        <begin position="41"/>
        <end position="63"/>
    </location>
</feature>
<evidence type="ECO:0000256" key="3">
    <source>
        <dbReference type="PROSITE-ProRule" id="PRU00284"/>
    </source>
</evidence>
<comment type="caution">
    <text evidence="6">The sequence shown here is derived from an EMBL/GenBank/DDBJ whole genome shotgun (WGS) entry which is preliminary data.</text>
</comment>
<feature type="domain" description="Methyl-accepting transducer" evidence="5">
    <location>
        <begin position="149"/>
        <end position="385"/>
    </location>
</feature>
<proteinExistence type="inferred from homology"/>
<dbReference type="PANTHER" id="PTHR32089:SF112">
    <property type="entry name" value="LYSOZYME-LIKE PROTEIN-RELATED"/>
    <property type="match status" value="1"/>
</dbReference>
<dbReference type="SUPFAM" id="SSF58104">
    <property type="entry name" value="Methyl-accepting chemotaxis protein (MCP) signaling domain"/>
    <property type="match status" value="1"/>
</dbReference>
<name>A0ABT7AGB3_9HYPH</name>
<evidence type="ECO:0000256" key="4">
    <source>
        <dbReference type="SAM" id="Phobius"/>
    </source>
</evidence>
<reference evidence="6 7" key="1">
    <citation type="submission" date="2023-05" db="EMBL/GenBank/DDBJ databases">
        <title>Chelatococcus sp. nov., a moderately thermophilic bacterium isolated from hot spring microbial mat.</title>
        <authorList>
            <person name="Hu C.-J."/>
            <person name="Li W.-J."/>
        </authorList>
    </citation>
    <scope>NUCLEOTIDE SEQUENCE [LARGE SCALE GENOMIC DNA]</scope>
    <source>
        <strain evidence="6 7">SYSU G07232</strain>
    </source>
</reference>
<evidence type="ECO:0000313" key="6">
    <source>
        <dbReference type="EMBL" id="MDJ1157884.1"/>
    </source>
</evidence>
<sequence>MSLIRSFPASLVRSIAAIGGLFALATAALVAAPMLAQALRLPAYLTALPVAGAVAALAAAFVLSEAQKRALLIEELVRLARGEFAAPVPSLGAGSDGIAAVVALDAIRQELVAGRQRQVESENLRRDLGEKAARHGRVNEDLRQLVAASVMRLEESLRKLAGRARSMNDTCTTVADEMRAAIRAASQSTDGVQTAAAAAVELTSSIAEIGRQLTQGSGIAARAVKEVEETSALVDALDRSSAKIGEVVTLITAIAEQTNLLALNATIEAARAGEAGRGFAVVAQEVKALANQTARATEDIRTQIAAMQEAAARAVTAIGAITGTIESIDRMTMTIAEAVDQQSNATREIARSIEAAASSASHLDQSISAVDRTALQVGGATREIDEMAQGLVAEARRLKADVETRLAAPGTAQV</sequence>
<evidence type="ECO:0000256" key="2">
    <source>
        <dbReference type="ARBA" id="ARBA00029447"/>
    </source>
</evidence>
<dbReference type="InterPro" id="IPR004089">
    <property type="entry name" value="MCPsignal_dom"/>
</dbReference>
<dbReference type="PROSITE" id="PS50111">
    <property type="entry name" value="CHEMOTAXIS_TRANSDUC_2"/>
    <property type="match status" value="1"/>
</dbReference>
<dbReference type="InterPro" id="IPR004090">
    <property type="entry name" value="Chemotax_Me-accpt_rcpt"/>
</dbReference>
<dbReference type="PANTHER" id="PTHR32089">
    <property type="entry name" value="METHYL-ACCEPTING CHEMOTAXIS PROTEIN MCPB"/>
    <property type="match status" value="1"/>
</dbReference>
<keyword evidence="4" id="KW-1133">Transmembrane helix</keyword>
<protein>
    <submittedName>
        <fullName evidence="6">Methyl-accepting chemotaxis protein</fullName>
    </submittedName>
</protein>
<accession>A0ABT7AGB3</accession>
<keyword evidence="7" id="KW-1185">Reference proteome</keyword>
<dbReference type="Pfam" id="PF00015">
    <property type="entry name" value="MCPsignal"/>
    <property type="match status" value="1"/>
</dbReference>
<dbReference type="Gene3D" id="1.10.287.950">
    <property type="entry name" value="Methyl-accepting chemotaxis protein"/>
    <property type="match status" value="1"/>
</dbReference>
<evidence type="ECO:0000313" key="7">
    <source>
        <dbReference type="Proteomes" id="UP001321492"/>
    </source>
</evidence>
<feature type="transmembrane region" description="Helical" evidence="4">
    <location>
        <begin position="12"/>
        <end position="35"/>
    </location>
</feature>
<keyword evidence="1 3" id="KW-0807">Transducer</keyword>
<dbReference type="SMART" id="SM00283">
    <property type="entry name" value="MA"/>
    <property type="match status" value="1"/>
</dbReference>
<keyword evidence="4" id="KW-0812">Transmembrane</keyword>
<organism evidence="6 7">
    <name type="scientific">Chelatococcus albus</name>
    <dbReference type="NCBI Taxonomy" id="3047466"/>
    <lineage>
        <taxon>Bacteria</taxon>
        <taxon>Pseudomonadati</taxon>
        <taxon>Pseudomonadota</taxon>
        <taxon>Alphaproteobacteria</taxon>
        <taxon>Hyphomicrobiales</taxon>
        <taxon>Chelatococcaceae</taxon>
        <taxon>Chelatococcus</taxon>
    </lineage>
</organism>
<gene>
    <name evidence="6" type="ORF">QNA08_06515</name>
</gene>
<dbReference type="EMBL" id="JASJEV010000003">
    <property type="protein sequence ID" value="MDJ1157884.1"/>
    <property type="molecule type" value="Genomic_DNA"/>
</dbReference>
<evidence type="ECO:0000256" key="1">
    <source>
        <dbReference type="ARBA" id="ARBA00023224"/>
    </source>
</evidence>
<dbReference type="RefSeq" id="WP_283739876.1">
    <property type="nucleotide sequence ID" value="NZ_JASJEV010000003.1"/>
</dbReference>